<dbReference type="Pfam" id="PF19420">
    <property type="entry name" value="DDAH_eukar"/>
    <property type="match status" value="1"/>
</dbReference>
<comment type="caution">
    <text evidence="1">The sequence shown here is derived from an EMBL/GenBank/DDBJ whole genome shotgun (WGS) entry which is preliminary data.</text>
</comment>
<dbReference type="GO" id="GO:0019546">
    <property type="term" value="P:L-arginine deiminase pathway"/>
    <property type="evidence" value="ECO:0007669"/>
    <property type="project" value="TreeGrafter"/>
</dbReference>
<keyword evidence="2" id="KW-1185">Reference proteome</keyword>
<reference evidence="1 2" key="1">
    <citation type="submission" date="2016-09" db="EMBL/GenBank/DDBJ databases">
        <title>Desulfuribacillus arsenicus sp. nov., an obligately anaerobic, dissimilatory arsenic- and antimonate-reducing bacterium isolated from anoxic sediments.</title>
        <authorList>
            <person name="Abin C.A."/>
            <person name="Hollibaugh J.T."/>
        </authorList>
    </citation>
    <scope>NUCLEOTIDE SEQUENCE [LARGE SCALE GENOMIC DNA]</scope>
    <source>
        <strain evidence="1 2">MLFW-2</strain>
    </source>
</reference>
<protein>
    <recommendedName>
        <fullName evidence="3">N(G),N(G)-dimethylarginine dimethylaminohydrolase</fullName>
    </recommendedName>
</protein>
<dbReference type="PANTHER" id="PTHR47271">
    <property type="entry name" value="ARGININE DEIMINASE"/>
    <property type="match status" value="1"/>
</dbReference>
<dbReference type="SUPFAM" id="SSF55909">
    <property type="entry name" value="Pentein"/>
    <property type="match status" value="1"/>
</dbReference>
<evidence type="ECO:0000313" key="2">
    <source>
        <dbReference type="Proteomes" id="UP000095255"/>
    </source>
</evidence>
<dbReference type="Gene3D" id="3.75.10.10">
    <property type="entry name" value="L-arginine/glycine Amidinotransferase, Chain A"/>
    <property type="match status" value="1"/>
</dbReference>
<dbReference type="RefSeq" id="WP_069700776.1">
    <property type="nucleotide sequence ID" value="NZ_MJAT01000001.1"/>
</dbReference>
<accession>A0A1E5LA01</accession>
<dbReference type="EMBL" id="MJAT01000001">
    <property type="protein sequence ID" value="OEH86898.1"/>
    <property type="molecule type" value="Genomic_DNA"/>
</dbReference>
<evidence type="ECO:0008006" key="3">
    <source>
        <dbReference type="Google" id="ProtNLM"/>
    </source>
</evidence>
<dbReference type="PANTHER" id="PTHR47271:SF2">
    <property type="entry name" value="ARGININE DEIMINASE"/>
    <property type="match status" value="1"/>
</dbReference>
<proteinExistence type="predicted"/>
<evidence type="ECO:0000313" key="1">
    <source>
        <dbReference type="EMBL" id="OEH86898.1"/>
    </source>
</evidence>
<sequence length="268" mass="30191">MEVLIRNDFNTLKSCILCYPCNLEQTGKNKANQQVNKELASVQYNNLVNHIAEHGVKVHFVPLNGGPSQVFTRDIGFIIDDILFISKMTSAIRESEINTLKEVAETYDLKPHIMENYVEGGDIIVHNDGVFIGQGNRTNEKAVEEIDAVLRKHNRSTKLVKVSYDVSKIHLDCVFNVLDEDTCIITSGVYNPEEVTKYFKKVIKVTDEDAKDLATNIVQISKDTHLCSSENFSRILQSHGYQVTYIDFSEIIKCNGSLGCCVLPMQRA</sequence>
<dbReference type="AlphaFoldDB" id="A0A1E5LA01"/>
<gene>
    <name evidence="1" type="ORF">BHU72_01150</name>
</gene>
<dbReference type="STRING" id="1390249.BHU72_01150"/>
<dbReference type="GO" id="GO:0016990">
    <property type="term" value="F:arginine deiminase activity"/>
    <property type="evidence" value="ECO:0007669"/>
    <property type="project" value="TreeGrafter"/>
</dbReference>
<dbReference type="OrthoDB" id="9814070at2"/>
<dbReference type="Proteomes" id="UP000095255">
    <property type="component" value="Unassembled WGS sequence"/>
</dbReference>
<name>A0A1E5LA01_9FIRM</name>
<organism evidence="1 2">
    <name type="scientific">Desulfuribacillus stibiiarsenatis</name>
    <dbReference type="NCBI Taxonomy" id="1390249"/>
    <lineage>
        <taxon>Bacteria</taxon>
        <taxon>Bacillati</taxon>
        <taxon>Bacillota</taxon>
        <taxon>Desulfuribacillia</taxon>
        <taxon>Desulfuribacillales</taxon>
        <taxon>Desulfuribacillaceae</taxon>
        <taxon>Desulfuribacillus</taxon>
    </lineage>
</organism>